<dbReference type="STRING" id="2711.A0A067GEW6"/>
<evidence type="ECO:0000313" key="3">
    <source>
        <dbReference type="EMBL" id="KDO78159.1"/>
    </source>
</evidence>
<gene>
    <name evidence="3" type="ORF">CISIN_1g042134mg</name>
</gene>
<feature type="region of interest" description="Disordered" evidence="1">
    <location>
        <begin position="107"/>
        <end position="181"/>
    </location>
</feature>
<name>A0A067GEW6_CITSI</name>
<proteinExistence type="predicted"/>
<sequence>MCLWLVLHAFVEYETVEAAEKAVDLCLDQVATLNDEQDWRNGMRVKLLKRMLTGANLREIMGREGKPGGDLILRRTTVVELLIQLAMRSIKTRMIVMMIHLMKRQEGEHLSNSKEKNDGQKGRNRGRSRRQRYRGGPNGLGHGTTSSHALEPTKPPPGPRMPDGTRGFSMGRGRPPISNQS</sequence>
<protein>
    <submittedName>
        <fullName evidence="3">Uncharacterized protein</fullName>
    </submittedName>
</protein>
<evidence type="ECO:0000256" key="1">
    <source>
        <dbReference type="SAM" id="MobiDB-lite"/>
    </source>
</evidence>
<feature type="signal peptide" evidence="2">
    <location>
        <begin position="1"/>
        <end position="18"/>
    </location>
</feature>
<feature type="compositionally biased region" description="Basic residues" evidence="1">
    <location>
        <begin position="122"/>
        <end position="133"/>
    </location>
</feature>
<evidence type="ECO:0000313" key="4">
    <source>
        <dbReference type="Proteomes" id="UP000027120"/>
    </source>
</evidence>
<keyword evidence="4" id="KW-1185">Reference proteome</keyword>
<dbReference type="EMBL" id="KK784879">
    <property type="protein sequence ID" value="KDO78159.1"/>
    <property type="molecule type" value="Genomic_DNA"/>
</dbReference>
<feature type="chain" id="PRO_5001637885" evidence="2">
    <location>
        <begin position="19"/>
        <end position="181"/>
    </location>
</feature>
<reference evidence="3 4" key="1">
    <citation type="submission" date="2014-04" db="EMBL/GenBank/DDBJ databases">
        <authorList>
            <consortium name="International Citrus Genome Consortium"/>
            <person name="Gmitter F."/>
            <person name="Chen C."/>
            <person name="Farmerie W."/>
            <person name="Harkins T."/>
            <person name="Desany B."/>
            <person name="Mohiuddin M."/>
            <person name="Kodira C."/>
            <person name="Borodovsky M."/>
            <person name="Lomsadze A."/>
            <person name="Burns P."/>
            <person name="Jenkins J."/>
            <person name="Prochnik S."/>
            <person name="Shu S."/>
            <person name="Chapman J."/>
            <person name="Pitluck S."/>
            <person name="Schmutz J."/>
            <person name="Rokhsar D."/>
        </authorList>
    </citation>
    <scope>NUCLEOTIDE SEQUENCE</scope>
</reference>
<accession>A0A067GEW6</accession>
<dbReference type="AlphaFoldDB" id="A0A067GEW6"/>
<organism evidence="3 4">
    <name type="scientific">Citrus sinensis</name>
    <name type="common">Sweet orange</name>
    <name type="synonym">Citrus aurantium var. sinensis</name>
    <dbReference type="NCBI Taxonomy" id="2711"/>
    <lineage>
        <taxon>Eukaryota</taxon>
        <taxon>Viridiplantae</taxon>
        <taxon>Streptophyta</taxon>
        <taxon>Embryophyta</taxon>
        <taxon>Tracheophyta</taxon>
        <taxon>Spermatophyta</taxon>
        <taxon>Magnoliopsida</taxon>
        <taxon>eudicotyledons</taxon>
        <taxon>Gunneridae</taxon>
        <taxon>Pentapetalae</taxon>
        <taxon>rosids</taxon>
        <taxon>malvids</taxon>
        <taxon>Sapindales</taxon>
        <taxon>Rutaceae</taxon>
        <taxon>Aurantioideae</taxon>
        <taxon>Citrus</taxon>
    </lineage>
</organism>
<dbReference type="Proteomes" id="UP000027120">
    <property type="component" value="Unassembled WGS sequence"/>
</dbReference>
<keyword evidence="2" id="KW-0732">Signal</keyword>
<feature type="compositionally biased region" description="Basic and acidic residues" evidence="1">
    <location>
        <begin position="107"/>
        <end position="121"/>
    </location>
</feature>
<evidence type="ECO:0000256" key="2">
    <source>
        <dbReference type="SAM" id="SignalP"/>
    </source>
</evidence>